<evidence type="ECO:0000256" key="3">
    <source>
        <dbReference type="ARBA" id="ARBA00022448"/>
    </source>
</evidence>
<dbReference type="InterPro" id="IPR003663">
    <property type="entry name" value="Sugar/inositol_transpt"/>
</dbReference>
<evidence type="ECO:0000256" key="7">
    <source>
        <dbReference type="ARBA" id="ARBA00022989"/>
    </source>
</evidence>
<feature type="region of interest" description="Disordered" evidence="10">
    <location>
        <begin position="1"/>
        <end position="20"/>
    </location>
</feature>
<evidence type="ECO:0000256" key="11">
    <source>
        <dbReference type="SAM" id="Phobius"/>
    </source>
</evidence>
<evidence type="ECO:0000256" key="9">
    <source>
        <dbReference type="RuleBase" id="RU003346"/>
    </source>
</evidence>
<evidence type="ECO:0000256" key="6">
    <source>
        <dbReference type="ARBA" id="ARBA00022692"/>
    </source>
</evidence>
<evidence type="ECO:0000256" key="2">
    <source>
        <dbReference type="ARBA" id="ARBA00010992"/>
    </source>
</evidence>
<dbReference type="GO" id="GO:0032440">
    <property type="term" value="F:2-alkenal reductase [NAD(P)H] activity"/>
    <property type="evidence" value="ECO:0007669"/>
    <property type="project" value="UniProtKB-EC"/>
</dbReference>
<dbReference type="PROSITE" id="PS00217">
    <property type="entry name" value="SUGAR_TRANSPORT_2"/>
    <property type="match status" value="1"/>
</dbReference>
<dbReference type="InterPro" id="IPR036259">
    <property type="entry name" value="MFS_trans_sf"/>
</dbReference>
<evidence type="ECO:0000313" key="14">
    <source>
        <dbReference type="Proteomes" id="UP000001695"/>
    </source>
</evidence>
<sequence length="509" mass="54161">MISETRGGGSSRPGVDEAVSASKPNPFADRILMVAGLTAAVCGGLYGYDTGIISGALFSMTREFDLSHQMQETVAASILAGAVLGALITSWFSERYGRKATVLIVAGLFAVGAGACALAPKVGSLIAARLFLGFAVGGSTQVVPMYISELAPPERRGQLVTMFNVAIGIGIVIANLVGYGLRDSWTWREMVAVAAVPAAIVFFVMLFMPSSPRWIAERRRLGEAAKILQSIRTSHAEIRDELNQIYDVSNAAAQEDAGWKGICKPWVRPALIAALGVAFFTQCGGLEMMIYYSPTFLADAGFGRNSALLASVGVALVYALVTFLGCLFVDRIGRRRLMLIMIPGSVISLIGLGIMFAFGRHEGWEATLTVVFLLLFMMFNSAGIQICGWLLGSEMFPLAMRGPATALHAAMLWGSNLLVTGTALSVVNAVGLGATMWIYAAVNLASLVFVYFFVPETAGASLEDIEGALREGRFKPSRTSSSVLRIAANSEPMFITKPEPGVAPLKVVE</sequence>
<feature type="transmembrane region" description="Helical" evidence="11">
    <location>
        <begin position="126"/>
        <end position="147"/>
    </location>
</feature>
<comment type="similarity">
    <text evidence="2 9">Belongs to the major facilitator superfamily. Sugar transporter (TC 2.A.1.1) family.</text>
</comment>
<keyword evidence="6 11" id="KW-0812">Transmembrane</keyword>
<feature type="transmembrane region" description="Helical" evidence="11">
    <location>
        <begin position="307"/>
        <end position="330"/>
    </location>
</feature>
<feature type="transmembrane region" description="Helical" evidence="11">
    <location>
        <begin position="31"/>
        <end position="53"/>
    </location>
</feature>
<feature type="transmembrane region" description="Helical" evidence="11">
    <location>
        <begin position="404"/>
        <end position="430"/>
    </location>
</feature>
<dbReference type="STRING" id="395963.Bind_2486"/>
<keyword evidence="8 11" id="KW-0472">Membrane</keyword>
<dbReference type="GO" id="GO:0022857">
    <property type="term" value="F:transmembrane transporter activity"/>
    <property type="evidence" value="ECO:0007669"/>
    <property type="project" value="InterPro"/>
</dbReference>
<evidence type="ECO:0000256" key="8">
    <source>
        <dbReference type="ARBA" id="ARBA00023136"/>
    </source>
</evidence>
<dbReference type="PANTHER" id="PTHR48020:SF12">
    <property type="entry name" value="PROTON MYO-INOSITOL COTRANSPORTER"/>
    <property type="match status" value="1"/>
</dbReference>
<feature type="transmembrane region" description="Helical" evidence="11">
    <location>
        <begin position="100"/>
        <end position="120"/>
    </location>
</feature>
<dbReference type="FunFam" id="1.20.1250.20:FF:000218">
    <property type="entry name" value="facilitated trehalose transporter Tret1"/>
    <property type="match status" value="1"/>
</dbReference>
<keyword evidence="4" id="KW-1003">Cell membrane</keyword>
<comment type="subcellular location">
    <subcellularLocation>
        <location evidence="1">Cell membrane</location>
        <topology evidence="1">Multi-pass membrane protein</topology>
    </subcellularLocation>
</comment>
<dbReference type="Proteomes" id="UP000001695">
    <property type="component" value="Chromosome"/>
</dbReference>
<dbReference type="EC" id="1.3.1.74" evidence="13"/>
<evidence type="ECO:0000256" key="5">
    <source>
        <dbReference type="ARBA" id="ARBA00022597"/>
    </source>
</evidence>
<evidence type="ECO:0000256" key="4">
    <source>
        <dbReference type="ARBA" id="ARBA00022475"/>
    </source>
</evidence>
<keyword evidence="3 9" id="KW-0813">Transport</keyword>
<gene>
    <name evidence="13" type="ordered locus">Bind_2486</name>
</gene>
<organism evidence="13 14">
    <name type="scientific">Beijerinckia indica subsp. indica (strain ATCC 9039 / DSM 1715 / NCIMB 8712)</name>
    <dbReference type="NCBI Taxonomy" id="395963"/>
    <lineage>
        <taxon>Bacteria</taxon>
        <taxon>Pseudomonadati</taxon>
        <taxon>Pseudomonadota</taxon>
        <taxon>Alphaproteobacteria</taxon>
        <taxon>Hyphomicrobiales</taxon>
        <taxon>Beijerinckiaceae</taxon>
        <taxon>Beijerinckia</taxon>
    </lineage>
</organism>
<feature type="transmembrane region" description="Helical" evidence="11">
    <location>
        <begin position="370"/>
        <end position="392"/>
    </location>
</feature>
<dbReference type="PANTHER" id="PTHR48020">
    <property type="entry name" value="PROTON MYO-INOSITOL COTRANSPORTER"/>
    <property type="match status" value="1"/>
</dbReference>
<reference evidence="14" key="1">
    <citation type="submission" date="2008-03" db="EMBL/GenBank/DDBJ databases">
        <title>Complete sequence of chromosome of Beijerinckia indica subsp. indica ATCC 9039.</title>
        <authorList>
            <consortium name="US DOE Joint Genome Institute"/>
            <person name="Copeland A."/>
            <person name="Lucas S."/>
            <person name="Lapidus A."/>
            <person name="Glavina del Rio T."/>
            <person name="Dalin E."/>
            <person name="Tice H."/>
            <person name="Bruce D."/>
            <person name="Goodwin L."/>
            <person name="Pitluck S."/>
            <person name="LaButti K."/>
            <person name="Schmutz J."/>
            <person name="Larimer F."/>
            <person name="Land M."/>
            <person name="Hauser L."/>
            <person name="Kyrpides N."/>
            <person name="Mikhailova N."/>
            <person name="Dunfield P.F."/>
            <person name="Dedysh S.N."/>
            <person name="Liesack W."/>
            <person name="Saw J.H."/>
            <person name="Alam M."/>
            <person name="Chen Y."/>
            <person name="Murrell J.C."/>
            <person name="Richardson P."/>
        </authorList>
    </citation>
    <scope>NUCLEOTIDE SEQUENCE [LARGE SCALE GENOMIC DNA]</scope>
    <source>
        <strain evidence="14">ATCC 9039 / DSM 1715 / NCIMB 8712</strain>
    </source>
</reference>
<name>B2IIE0_BEII9</name>
<dbReference type="InterPro" id="IPR020846">
    <property type="entry name" value="MFS_dom"/>
</dbReference>
<dbReference type="PROSITE" id="PS50850">
    <property type="entry name" value="MFS"/>
    <property type="match status" value="1"/>
</dbReference>
<accession>B2IIE0</accession>
<dbReference type="HOGENOM" id="CLU_001265_30_5_5"/>
<dbReference type="eggNOG" id="COG2814">
    <property type="taxonomic scope" value="Bacteria"/>
</dbReference>
<feature type="transmembrane region" description="Helical" evidence="11">
    <location>
        <begin position="436"/>
        <end position="454"/>
    </location>
</feature>
<dbReference type="PROSITE" id="PS00216">
    <property type="entry name" value="SUGAR_TRANSPORT_1"/>
    <property type="match status" value="1"/>
</dbReference>
<feature type="transmembrane region" description="Helical" evidence="11">
    <location>
        <begin position="337"/>
        <end position="358"/>
    </location>
</feature>
<proteinExistence type="inferred from homology"/>
<feature type="compositionally biased region" description="Gly residues" evidence="10">
    <location>
        <begin position="1"/>
        <end position="11"/>
    </location>
</feature>
<dbReference type="Pfam" id="PF00083">
    <property type="entry name" value="Sugar_tr"/>
    <property type="match status" value="1"/>
</dbReference>
<dbReference type="GO" id="GO:0005886">
    <property type="term" value="C:plasma membrane"/>
    <property type="evidence" value="ECO:0007669"/>
    <property type="project" value="UniProtKB-SubCell"/>
</dbReference>
<dbReference type="PRINTS" id="PR00171">
    <property type="entry name" value="SUGRTRNSPORT"/>
</dbReference>
<dbReference type="InterPro" id="IPR005828">
    <property type="entry name" value="MFS_sugar_transport-like"/>
</dbReference>
<dbReference type="SUPFAM" id="SSF103473">
    <property type="entry name" value="MFS general substrate transporter"/>
    <property type="match status" value="1"/>
</dbReference>
<dbReference type="InterPro" id="IPR005829">
    <property type="entry name" value="Sugar_transporter_CS"/>
</dbReference>
<keyword evidence="7 11" id="KW-1133">Transmembrane helix</keyword>
<feature type="transmembrane region" description="Helical" evidence="11">
    <location>
        <begin position="159"/>
        <end position="178"/>
    </location>
</feature>
<keyword evidence="13" id="KW-0560">Oxidoreductase</keyword>
<feature type="domain" description="Major facilitator superfamily (MFS) profile" evidence="12">
    <location>
        <begin position="35"/>
        <end position="458"/>
    </location>
</feature>
<dbReference type="KEGG" id="bid:Bind_2486"/>
<dbReference type="Gene3D" id="1.20.1250.20">
    <property type="entry name" value="MFS general substrate transporter like domains"/>
    <property type="match status" value="1"/>
</dbReference>
<feature type="transmembrane region" description="Helical" evidence="11">
    <location>
        <begin position="73"/>
        <end position="93"/>
    </location>
</feature>
<evidence type="ECO:0000259" key="12">
    <source>
        <dbReference type="PROSITE" id="PS50850"/>
    </source>
</evidence>
<evidence type="ECO:0000313" key="13">
    <source>
        <dbReference type="EMBL" id="ACB96093.1"/>
    </source>
</evidence>
<dbReference type="InterPro" id="IPR050814">
    <property type="entry name" value="Myo-inositol_Transporter"/>
</dbReference>
<dbReference type="NCBIfam" id="TIGR00879">
    <property type="entry name" value="SP"/>
    <property type="match status" value="1"/>
</dbReference>
<evidence type="ECO:0000256" key="10">
    <source>
        <dbReference type="SAM" id="MobiDB-lite"/>
    </source>
</evidence>
<keyword evidence="5 13" id="KW-0762">Sugar transport</keyword>
<keyword evidence="14" id="KW-1185">Reference proteome</keyword>
<dbReference type="AlphaFoldDB" id="B2IIE0"/>
<feature type="transmembrane region" description="Helical" evidence="11">
    <location>
        <begin position="190"/>
        <end position="210"/>
    </location>
</feature>
<protein>
    <submittedName>
        <fullName evidence="13">Sugar transporter</fullName>
        <ecNumber evidence="13">1.3.1.74</ecNumber>
    </submittedName>
</protein>
<dbReference type="EMBL" id="CP001016">
    <property type="protein sequence ID" value="ACB96093.1"/>
    <property type="molecule type" value="Genomic_DNA"/>
</dbReference>
<dbReference type="OrthoDB" id="9784658at2"/>
<feature type="transmembrane region" description="Helical" evidence="11">
    <location>
        <begin position="270"/>
        <end position="292"/>
    </location>
</feature>
<evidence type="ECO:0000256" key="1">
    <source>
        <dbReference type="ARBA" id="ARBA00004651"/>
    </source>
</evidence>
<reference evidence="13 14" key="2">
    <citation type="journal article" date="2010" name="J. Bacteriol.">
        <title>Complete genome sequence of Beijerinckia indica subsp. indica.</title>
        <authorList>
            <person name="Tamas I."/>
            <person name="Dedysh S.N."/>
            <person name="Liesack W."/>
            <person name="Stott M.B."/>
            <person name="Alam M."/>
            <person name="Murrell J.C."/>
            <person name="Dunfield P.F."/>
        </authorList>
    </citation>
    <scope>NUCLEOTIDE SEQUENCE [LARGE SCALE GENOMIC DNA]</scope>
    <source>
        <strain evidence="14">ATCC 9039 / DSM 1715 / NCIMB 8712</strain>
    </source>
</reference>